<evidence type="ECO:0000313" key="3">
    <source>
        <dbReference type="Proteomes" id="UP000232688"/>
    </source>
</evidence>
<reference evidence="2 3" key="2">
    <citation type="submission" date="2017-10" db="EMBL/GenBank/DDBJ databases">
        <title>Genome analyses suggest a sexual origin of heterokaryosis in a supposedly ancient asexual fungus.</title>
        <authorList>
            <person name="Corradi N."/>
            <person name="Sedzielewska K."/>
            <person name="Noel J."/>
            <person name="Charron P."/>
            <person name="Farinelli L."/>
            <person name="Marton T."/>
            <person name="Kruger M."/>
            <person name="Pelin A."/>
            <person name="Brachmann A."/>
            <person name="Corradi N."/>
        </authorList>
    </citation>
    <scope>NUCLEOTIDE SEQUENCE [LARGE SCALE GENOMIC DNA]</scope>
    <source>
        <strain evidence="2 3">A1</strain>
    </source>
</reference>
<comment type="caution">
    <text evidence="2">The sequence shown here is derived from an EMBL/GenBank/DDBJ whole genome shotgun (WGS) entry which is preliminary data.</text>
</comment>
<evidence type="ECO:0000313" key="2">
    <source>
        <dbReference type="EMBL" id="PKC75692.1"/>
    </source>
</evidence>
<evidence type="ECO:0000256" key="1">
    <source>
        <dbReference type="SAM" id="MobiDB-lite"/>
    </source>
</evidence>
<dbReference type="Proteomes" id="UP000232688">
    <property type="component" value="Unassembled WGS sequence"/>
</dbReference>
<dbReference type="EMBL" id="LLXH01000018">
    <property type="protein sequence ID" value="PKC75692.1"/>
    <property type="molecule type" value="Genomic_DNA"/>
</dbReference>
<protein>
    <submittedName>
        <fullName evidence="2">Uncharacterized protein</fullName>
    </submittedName>
</protein>
<reference evidence="2 3" key="1">
    <citation type="submission" date="2017-10" db="EMBL/GenBank/DDBJ databases">
        <title>Extensive intraspecific genome diversity in a model arbuscular mycorrhizal fungus.</title>
        <authorList>
            <person name="Chen E.C.H."/>
            <person name="Morin E."/>
            <person name="Baudet D."/>
            <person name="Noel J."/>
            <person name="Ndikumana S."/>
            <person name="Charron P."/>
            <person name="St-Onge C."/>
            <person name="Giorgi J."/>
            <person name="Grigoriev I.V."/>
            <person name="Roux C."/>
            <person name="Martin F.M."/>
            <person name="Corradi N."/>
        </authorList>
    </citation>
    <scope>NUCLEOTIDE SEQUENCE [LARGE SCALE GENOMIC DNA]</scope>
    <source>
        <strain evidence="2 3">A1</strain>
    </source>
</reference>
<organism evidence="2 3">
    <name type="scientific">Rhizophagus irregularis</name>
    <dbReference type="NCBI Taxonomy" id="588596"/>
    <lineage>
        <taxon>Eukaryota</taxon>
        <taxon>Fungi</taxon>
        <taxon>Fungi incertae sedis</taxon>
        <taxon>Mucoromycota</taxon>
        <taxon>Glomeromycotina</taxon>
        <taxon>Glomeromycetes</taxon>
        <taxon>Glomerales</taxon>
        <taxon>Glomeraceae</taxon>
        <taxon>Rhizophagus</taxon>
    </lineage>
</organism>
<accession>A0A2N0SJF4</accession>
<name>A0A2N0SJF4_9GLOM</name>
<feature type="compositionally biased region" description="Pro residues" evidence="1">
    <location>
        <begin position="193"/>
        <end position="207"/>
    </location>
</feature>
<feature type="region of interest" description="Disordered" evidence="1">
    <location>
        <begin position="175"/>
        <end position="218"/>
    </location>
</feature>
<proteinExistence type="predicted"/>
<dbReference type="AlphaFoldDB" id="A0A2N0SJF4"/>
<gene>
    <name evidence="2" type="ORF">RhiirA1_497839</name>
</gene>
<feature type="compositionally biased region" description="Low complexity" evidence="1">
    <location>
        <begin position="180"/>
        <end position="192"/>
    </location>
</feature>
<dbReference type="VEuPathDB" id="FungiDB:RhiirA1_497839"/>
<sequence>MFLARHYLNYLVHHGPSFVRRGPGLIRRVHNDNNTYESVYNKLNDMDLKIENLSNSNMKMNEKIGDVINSNLKMEKRWNELELKTEKRWNELELKTEKRWNELESKTEKRWNELEFKVDNTRNEVNNIKKEINLLPLQTTGIMFTSLMGTTALLGAFGWNVHLVLNPSEQIKIPQPASVSKPSELSPASPSKPSEPSPASPSKPSEPSPAFIPFRKKK</sequence>